<dbReference type="Gene3D" id="3.10.10.10">
    <property type="entry name" value="HIV Type 1 Reverse Transcriptase, subunit A, domain 1"/>
    <property type="match status" value="1"/>
</dbReference>
<dbReference type="STRING" id="4097.A0A1S4C981"/>
<gene>
    <name evidence="3" type="primary">LOC107816329</name>
</gene>
<reference evidence="3" key="1">
    <citation type="submission" date="2025-08" db="UniProtKB">
        <authorList>
            <consortium name="RefSeq"/>
        </authorList>
    </citation>
    <scope>IDENTIFICATION</scope>
</reference>
<keyword evidence="3" id="KW-0548">Nucleotidyltransferase</keyword>
<dbReference type="AlphaFoldDB" id="A0A1S4C981"/>
<dbReference type="Gene3D" id="3.30.70.270">
    <property type="match status" value="1"/>
</dbReference>
<feature type="compositionally biased region" description="Gly residues" evidence="1">
    <location>
        <begin position="15"/>
        <end position="24"/>
    </location>
</feature>
<organism evidence="3">
    <name type="scientific">Nicotiana tabacum</name>
    <name type="common">Common tobacco</name>
    <dbReference type="NCBI Taxonomy" id="4097"/>
    <lineage>
        <taxon>Eukaryota</taxon>
        <taxon>Viridiplantae</taxon>
        <taxon>Streptophyta</taxon>
        <taxon>Embryophyta</taxon>
        <taxon>Tracheophyta</taxon>
        <taxon>Spermatophyta</taxon>
        <taxon>Magnoliopsida</taxon>
        <taxon>eudicotyledons</taxon>
        <taxon>Gunneridae</taxon>
        <taxon>Pentapetalae</taxon>
        <taxon>asterids</taxon>
        <taxon>lamiids</taxon>
        <taxon>Solanales</taxon>
        <taxon>Solanaceae</taxon>
        <taxon>Nicotianoideae</taxon>
        <taxon>Nicotianeae</taxon>
        <taxon>Nicotiana</taxon>
    </lineage>
</organism>
<dbReference type="RefSeq" id="XP_016497514.1">
    <property type="nucleotide sequence ID" value="XM_016642028.1"/>
</dbReference>
<dbReference type="InterPro" id="IPR000477">
    <property type="entry name" value="RT_dom"/>
</dbReference>
<dbReference type="PANTHER" id="PTHR24559">
    <property type="entry name" value="TRANSPOSON TY3-I GAG-POL POLYPROTEIN"/>
    <property type="match status" value="1"/>
</dbReference>
<dbReference type="SMR" id="A0A1S4C981"/>
<dbReference type="GO" id="GO:0003964">
    <property type="term" value="F:RNA-directed DNA polymerase activity"/>
    <property type="evidence" value="ECO:0007669"/>
    <property type="project" value="UniProtKB-KW"/>
</dbReference>
<dbReference type="SUPFAM" id="SSF56672">
    <property type="entry name" value="DNA/RNA polymerases"/>
    <property type="match status" value="1"/>
</dbReference>
<dbReference type="InterPro" id="IPR043502">
    <property type="entry name" value="DNA/RNA_pol_sf"/>
</dbReference>
<feature type="region of interest" description="Disordered" evidence="1">
    <location>
        <begin position="1"/>
        <end position="24"/>
    </location>
</feature>
<feature type="domain" description="Reverse transcriptase" evidence="2">
    <location>
        <begin position="78"/>
        <end position="226"/>
    </location>
</feature>
<dbReference type="InterPro" id="IPR053134">
    <property type="entry name" value="RNA-dir_DNA_polymerase"/>
</dbReference>
<keyword evidence="3" id="KW-0808">Transferase</keyword>
<sequence length="237" mass="27230">MVAVVVSTPPAQSSNGGGHMGRSRLRGGGQARCYAFSGRTEVVASNVVITGIVPELLDKGFIRPSVSPWGAPILFVMKKKDDSMRMFIDYRQLNKVIFKKTYPLPLIDNLSDQLHGSRVFYKIDLRSGYHLLTFRNSDIRKMAFRTRCGHYQFLMISFRPTNALIAFIHLMNNVFKPYRDSVVIMFIDDILVYSRSRNDHKQHLRIVLQTLREMKLFAKFFKCEFFLYGGIFCPDGV</sequence>
<dbReference type="OrthoDB" id="120907at2759"/>
<dbReference type="PANTHER" id="PTHR24559:SF444">
    <property type="entry name" value="REVERSE TRANSCRIPTASE DOMAIN-CONTAINING PROTEIN"/>
    <property type="match status" value="1"/>
</dbReference>
<protein>
    <submittedName>
        <fullName evidence="3">RNA-directed DNA polymerase homolog</fullName>
    </submittedName>
</protein>
<evidence type="ECO:0000256" key="1">
    <source>
        <dbReference type="SAM" id="MobiDB-lite"/>
    </source>
</evidence>
<evidence type="ECO:0000313" key="3">
    <source>
        <dbReference type="RefSeq" id="XP_016497514.1"/>
    </source>
</evidence>
<dbReference type="CDD" id="cd01647">
    <property type="entry name" value="RT_LTR"/>
    <property type="match status" value="1"/>
</dbReference>
<proteinExistence type="predicted"/>
<accession>A0A1S4C981</accession>
<dbReference type="InterPro" id="IPR043128">
    <property type="entry name" value="Rev_trsase/Diguanyl_cyclase"/>
</dbReference>
<dbReference type="KEGG" id="nta:107816329"/>
<dbReference type="Pfam" id="PF00078">
    <property type="entry name" value="RVT_1"/>
    <property type="match status" value="1"/>
</dbReference>
<evidence type="ECO:0000259" key="2">
    <source>
        <dbReference type="Pfam" id="PF00078"/>
    </source>
</evidence>
<keyword evidence="3" id="KW-0695">RNA-directed DNA polymerase</keyword>
<dbReference type="PaxDb" id="4097-A0A1S4C981"/>
<name>A0A1S4C981_TOBAC</name>